<dbReference type="RefSeq" id="WP_012802082.1">
    <property type="nucleotide sequence ID" value="NC_013169.1"/>
</dbReference>
<gene>
    <name evidence="3" type="ordered locus">Ksed_05980</name>
</gene>
<dbReference type="EMBL" id="CP001686">
    <property type="protein sequence ID" value="ACV05664.1"/>
    <property type="molecule type" value="Genomic_DNA"/>
</dbReference>
<evidence type="ECO:0000313" key="4">
    <source>
        <dbReference type="Proteomes" id="UP000006666"/>
    </source>
</evidence>
<feature type="compositionally biased region" description="Low complexity" evidence="1">
    <location>
        <begin position="40"/>
        <end position="57"/>
    </location>
</feature>
<evidence type="ECO:0008006" key="5">
    <source>
        <dbReference type="Google" id="ProtNLM"/>
    </source>
</evidence>
<keyword evidence="4" id="KW-1185">Reference proteome</keyword>
<dbReference type="AlphaFoldDB" id="C7NLJ8"/>
<evidence type="ECO:0000256" key="1">
    <source>
        <dbReference type="SAM" id="MobiDB-lite"/>
    </source>
</evidence>
<dbReference type="PROSITE" id="PS51257">
    <property type="entry name" value="PROKAR_LIPOPROTEIN"/>
    <property type="match status" value="1"/>
</dbReference>
<proteinExistence type="predicted"/>
<accession>C7NLJ8</accession>
<reference evidence="3 4" key="1">
    <citation type="journal article" date="2009" name="Stand. Genomic Sci.">
        <title>Complete genome sequence of Kytococcus sedentarius type strain (541).</title>
        <authorList>
            <person name="Sims D."/>
            <person name="Brettin T."/>
            <person name="Detter J.C."/>
            <person name="Han C."/>
            <person name="Lapidus A."/>
            <person name="Copeland A."/>
            <person name="Glavina Del Rio T."/>
            <person name="Nolan M."/>
            <person name="Chen F."/>
            <person name="Lucas S."/>
            <person name="Tice H."/>
            <person name="Cheng J.F."/>
            <person name="Bruce D."/>
            <person name="Goodwin L."/>
            <person name="Pitluck S."/>
            <person name="Ovchinnikova G."/>
            <person name="Pati A."/>
            <person name="Ivanova N."/>
            <person name="Mavrommatis K."/>
            <person name="Chen A."/>
            <person name="Palaniappan K."/>
            <person name="D'haeseleer P."/>
            <person name="Chain P."/>
            <person name="Bristow J."/>
            <person name="Eisen J.A."/>
            <person name="Markowitz V."/>
            <person name="Hugenholtz P."/>
            <person name="Schneider S."/>
            <person name="Goker M."/>
            <person name="Pukall R."/>
            <person name="Kyrpides N.C."/>
            <person name="Klenk H.P."/>
        </authorList>
    </citation>
    <scope>NUCLEOTIDE SEQUENCE [LARGE SCALE GENOMIC DNA]</scope>
    <source>
        <strain evidence="4">ATCC 14392 / DSM 20547 / JCM 11482 / CCUG 33030 / NBRC 15357 / NCTC 11040 / CCM 314 / 541</strain>
    </source>
</reference>
<sequence>MSTQTLRGTHVLAIAALGAMALTGCGTGEEGAAPSQSVTAAAPSGTSDPGGSPSGDAVCAVGSVDPWHERLAPGLAGADWPTLPAPAKALTELDGIALVEPAGDLRESGAKGAYELPVTVLDGVEGAEDGQHLTVVLLGDGLSLAEVEELRPEGPYLVFWEDTEQGAVPHAEGFWYELDVEPCSNSEGAVSQVSDPVAGIGSPLGWQETHTLAGMVEQLRAAQG</sequence>
<dbReference type="Proteomes" id="UP000006666">
    <property type="component" value="Chromosome"/>
</dbReference>
<dbReference type="STRING" id="478801.Ksed_05980"/>
<evidence type="ECO:0000256" key="2">
    <source>
        <dbReference type="SAM" id="SignalP"/>
    </source>
</evidence>
<protein>
    <recommendedName>
        <fullName evidence="5">Lipoprotein</fullName>
    </recommendedName>
</protein>
<feature type="chain" id="PRO_5039712022" description="Lipoprotein" evidence="2">
    <location>
        <begin position="22"/>
        <end position="224"/>
    </location>
</feature>
<feature type="signal peptide" evidence="2">
    <location>
        <begin position="1"/>
        <end position="21"/>
    </location>
</feature>
<dbReference type="KEGG" id="kse:Ksed_05980"/>
<evidence type="ECO:0000313" key="3">
    <source>
        <dbReference type="EMBL" id="ACV05664.1"/>
    </source>
</evidence>
<dbReference type="HOGENOM" id="CLU_1233723_0_0_11"/>
<keyword evidence="2" id="KW-0732">Signal</keyword>
<feature type="region of interest" description="Disordered" evidence="1">
    <location>
        <begin position="30"/>
        <end position="57"/>
    </location>
</feature>
<name>C7NLJ8_KYTSD</name>
<organism evidence="3 4">
    <name type="scientific">Kytococcus sedentarius (strain ATCC 14392 / DSM 20547 / JCM 11482 / CCUG 33030 / NBRC 15357 / NCTC 11040 / CCM 314 / 541)</name>
    <name type="common">Micrococcus sedentarius</name>
    <dbReference type="NCBI Taxonomy" id="478801"/>
    <lineage>
        <taxon>Bacteria</taxon>
        <taxon>Bacillati</taxon>
        <taxon>Actinomycetota</taxon>
        <taxon>Actinomycetes</taxon>
        <taxon>Micrococcales</taxon>
        <taxon>Kytococcaceae</taxon>
        <taxon>Kytococcus</taxon>
    </lineage>
</organism>